<sequence>MPLGMTTPPEADIAEQEGDISPLLQSSISGHISRCWEEAKQAKQQITERLLKCERQRRGEYDPEKIAQIRSTGGSDVYMMLTDIKCRAAKSWITDVMFSNGQTPFELEPSRLPELPPEMKLSIVDHVRTEAEQFLSSGESIHPDSFRNRMEEVEDVIRLRIREEAKEIALRMKAVITDQLDQGGFKHSLEEFIDDFVTYPSAILKGPSIRKKRRLTWGPAYQPMVLNDFSREVERVSPYDVYPSPSSSNVNDGYLIQRHRLNLKDVESLKGVPGYRSEEIEQVLIHYGTKGFVYQEHGDTQQDELKGKLVSRAYTDNIIEALEFWGPVMGSVLKDWGLEGVEDTSVYEINAWQIGSHVIKVAINPDPLGRRPYEIASWSTIPGAFWGQALPETMSDIQAMCNAAARSLANNMGIASGPQVEVAIDRLPDGEDVTTMHPWKLWQTTSDRTGGGQAAIRFFQPDMNASELMGVYQAFAKQSDEITGVPNYIYGSGAGTGAGRTASGLSMLMDNAAKGIKSAITRIDYVVTMVVERFYVHNMLYNPDPFIKGDFRVVAKGAMGLIAKEAVQSRRNEFLAATANPVDLQIIGMEGRAYLLREMAAGLQMDTDKIVPSPEMLKFKQQQMQMQQMQLQQAQMTQQPMLEAPQTPAQEPQMLQETAPAEPTPY</sequence>
<organism evidence="2">
    <name type="scientific">uncultured Caudovirales phage</name>
    <dbReference type="NCBI Taxonomy" id="2100421"/>
    <lineage>
        <taxon>Viruses</taxon>
        <taxon>Duplodnaviria</taxon>
        <taxon>Heunggongvirae</taxon>
        <taxon>Uroviricota</taxon>
        <taxon>Caudoviricetes</taxon>
        <taxon>Peduoviridae</taxon>
        <taxon>Maltschvirus</taxon>
        <taxon>Maltschvirus maltsch</taxon>
    </lineage>
</organism>
<proteinExistence type="predicted"/>
<gene>
    <name evidence="2" type="ORF">UFOVP1304_42</name>
</gene>
<dbReference type="EMBL" id="LR797253">
    <property type="protein sequence ID" value="CAB4197168.1"/>
    <property type="molecule type" value="Genomic_DNA"/>
</dbReference>
<accession>A0A6J5RUA8</accession>
<feature type="compositionally biased region" description="Polar residues" evidence="1">
    <location>
        <begin position="647"/>
        <end position="656"/>
    </location>
</feature>
<name>A0A6J5RUA8_9CAUD</name>
<reference evidence="2" key="1">
    <citation type="submission" date="2020-05" db="EMBL/GenBank/DDBJ databases">
        <authorList>
            <person name="Chiriac C."/>
            <person name="Salcher M."/>
            <person name="Ghai R."/>
            <person name="Kavagutti S V."/>
        </authorList>
    </citation>
    <scope>NUCLEOTIDE SEQUENCE</scope>
</reference>
<dbReference type="Pfam" id="PF23899">
    <property type="entry name" value="SU10_portal"/>
    <property type="match status" value="1"/>
</dbReference>
<evidence type="ECO:0000256" key="1">
    <source>
        <dbReference type="SAM" id="MobiDB-lite"/>
    </source>
</evidence>
<feature type="region of interest" description="Disordered" evidence="1">
    <location>
        <begin position="635"/>
        <end position="666"/>
    </location>
</feature>
<evidence type="ECO:0000313" key="2">
    <source>
        <dbReference type="EMBL" id="CAB4197168.1"/>
    </source>
</evidence>
<protein>
    <recommendedName>
        <fullName evidence="3">Portal protein</fullName>
    </recommendedName>
</protein>
<evidence type="ECO:0008006" key="3">
    <source>
        <dbReference type="Google" id="ProtNLM"/>
    </source>
</evidence>
<dbReference type="InterPro" id="IPR056909">
    <property type="entry name" value="SU10_portal"/>
</dbReference>